<keyword evidence="4" id="KW-1134">Transmembrane beta strand</keyword>
<dbReference type="InterPro" id="IPR027246">
    <property type="entry name" value="Porin_Euk/Tom40"/>
</dbReference>
<sequence>MGKGPGMFGDIGKRTKDLLTRDFTSDQKFTVTSSTSSGITFTSFGNKKGEQFAGNVNTQFKTNNMTVNVKVDTESNIHGVITADEIAKGAKTVFTFTIPDNKCGKIKFQYVHDLFGLATSIGLTSSPVADLSAALGNDVVAVGGELSFDTASGKLSRYSGGIGLTKPDYSAALITADKGDTLKASYCHTVNANTKTTVGAEVSHSISKKQNTFTIGALYVLDPLTAVKARLNNHGQVGALLQHEWRPKSTVTLCGEVDTKALNSRPKIGLAVALKP</sequence>
<dbReference type="Gene3D" id="2.40.160.10">
    <property type="entry name" value="Porin"/>
    <property type="match status" value="1"/>
</dbReference>
<evidence type="ECO:0000256" key="5">
    <source>
        <dbReference type="ARBA" id="ARBA00022692"/>
    </source>
</evidence>
<evidence type="ECO:0000313" key="9">
    <source>
        <dbReference type="EMBL" id="EFJ33798.1"/>
    </source>
</evidence>
<dbReference type="EMBL" id="GL377570">
    <property type="protein sequence ID" value="EFJ33798.1"/>
    <property type="molecule type" value="Genomic_DNA"/>
</dbReference>
<keyword evidence="3" id="KW-0813">Transport</keyword>
<keyword evidence="5" id="KW-0812">Transmembrane</keyword>
<protein>
    <submittedName>
        <fullName evidence="9">Uncharacterized protein</fullName>
    </submittedName>
</protein>
<dbReference type="HOGENOM" id="CLU_069937_0_0_1"/>
<dbReference type="InterPro" id="IPR023614">
    <property type="entry name" value="Porin_dom_sf"/>
</dbReference>
<reference evidence="9 10" key="1">
    <citation type="journal article" date="2011" name="Science">
        <title>The Selaginella genome identifies genetic changes associated with the evolution of vascular plants.</title>
        <authorList>
            <person name="Banks J.A."/>
            <person name="Nishiyama T."/>
            <person name="Hasebe M."/>
            <person name="Bowman J.L."/>
            <person name="Gribskov M."/>
            <person name="dePamphilis C."/>
            <person name="Albert V.A."/>
            <person name="Aono N."/>
            <person name="Aoyama T."/>
            <person name="Ambrose B.A."/>
            <person name="Ashton N.W."/>
            <person name="Axtell M.J."/>
            <person name="Barker E."/>
            <person name="Barker M.S."/>
            <person name="Bennetzen J.L."/>
            <person name="Bonawitz N.D."/>
            <person name="Chapple C."/>
            <person name="Cheng C."/>
            <person name="Correa L.G."/>
            <person name="Dacre M."/>
            <person name="DeBarry J."/>
            <person name="Dreyer I."/>
            <person name="Elias M."/>
            <person name="Engstrom E.M."/>
            <person name="Estelle M."/>
            <person name="Feng L."/>
            <person name="Finet C."/>
            <person name="Floyd S.K."/>
            <person name="Frommer W.B."/>
            <person name="Fujita T."/>
            <person name="Gramzow L."/>
            <person name="Gutensohn M."/>
            <person name="Harholt J."/>
            <person name="Hattori M."/>
            <person name="Heyl A."/>
            <person name="Hirai T."/>
            <person name="Hiwatashi Y."/>
            <person name="Ishikawa M."/>
            <person name="Iwata M."/>
            <person name="Karol K.G."/>
            <person name="Koehler B."/>
            <person name="Kolukisaoglu U."/>
            <person name="Kubo M."/>
            <person name="Kurata T."/>
            <person name="Lalonde S."/>
            <person name="Li K."/>
            <person name="Li Y."/>
            <person name="Litt A."/>
            <person name="Lyons E."/>
            <person name="Manning G."/>
            <person name="Maruyama T."/>
            <person name="Michael T.P."/>
            <person name="Mikami K."/>
            <person name="Miyazaki S."/>
            <person name="Morinaga S."/>
            <person name="Murata T."/>
            <person name="Mueller-Roeber B."/>
            <person name="Nelson D.R."/>
            <person name="Obara M."/>
            <person name="Oguri Y."/>
            <person name="Olmstead R.G."/>
            <person name="Onodera N."/>
            <person name="Petersen B.L."/>
            <person name="Pils B."/>
            <person name="Prigge M."/>
            <person name="Rensing S.A."/>
            <person name="Riano-Pachon D.M."/>
            <person name="Roberts A.W."/>
            <person name="Sato Y."/>
            <person name="Scheller H.V."/>
            <person name="Schulz B."/>
            <person name="Schulz C."/>
            <person name="Shakirov E.V."/>
            <person name="Shibagaki N."/>
            <person name="Shinohara N."/>
            <person name="Shippen D.E."/>
            <person name="Soerensen I."/>
            <person name="Sotooka R."/>
            <person name="Sugimoto N."/>
            <person name="Sugita M."/>
            <person name="Sumikawa N."/>
            <person name="Tanurdzic M."/>
            <person name="Theissen G."/>
            <person name="Ulvskov P."/>
            <person name="Wakazuki S."/>
            <person name="Weng J.K."/>
            <person name="Willats W.W."/>
            <person name="Wipf D."/>
            <person name="Wolf P.G."/>
            <person name="Yang L."/>
            <person name="Zimmer A.D."/>
            <person name="Zhu Q."/>
            <person name="Mitros T."/>
            <person name="Hellsten U."/>
            <person name="Loque D."/>
            <person name="Otillar R."/>
            <person name="Salamov A."/>
            <person name="Schmutz J."/>
            <person name="Shapiro H."/>
            <person name="Lindquist E."/>
            <person name="Lucas S."/>
            <person name="Rokhsar D."/>
            <person name="Grigoriev I.V."/>
        </authorList>
    </citation>
    <scope>NUCLEOTIDE SEQUENCE [LARGE SCALE GENOMIC DNA]</scope>
</reference>
<keyword evidence="7" id="KW-0626">Porin</keyword>
<dbReference type="AlphaFoldDB" id="D8R0W2"/>
<dbReference type="CDD" id="cd07306">
    <property type="entry name" value="Porin3_VDAC"/>
    <property type="match status" value="1"/>
</dbReference>
<organism evidence="10">
    <name type="scientific">Selaginella moellendorffii</name>
    <name type="common">Spikemoss</name>
    <dbReference type="NCBI Taxonomy" id="88036"/>
    <lineage>
        <taxon>Eukaryota</taxon>
        <taxon>Viridiplantae</taxon>
        <taxon>Streptophyta</taxon>
        <taxon>Embryophyta</taxon>
        <taxon>Tracheophyta</taxon>
        <taxon>Lycopodiopsida</taxon>
        <taxon>Selaginellales</taxon>
        <taxon>Selaginellaceae</taxon>
        <taxon>Selaginella</taxon>
    </lineage>
</organism>
<dbReference type="PANTHER" id="PTHR11743:SF70">
    <property type="entry name" value="GH26960P-RELATED"/>
    <property type="match status" value="1"/>
</dbReference>
<evidence type="ECO:0000256" key="2">
    <source>
        <dbReference type="ARBA" id="ARBA00009624"/>
    </source>
</evidence>
<keyword evidence="10" id="KW-1185">Reference proteome</keyword>
<dbReference type="Proteomes" id="UP000001514">
    <property type="component" value="Unassembled WGS sequence"/>
</dbReference>
<dbReference type="STRING" id="88036.D8R0W2"/>
<dbReference type="InParanoid" id="D8R0W2"/>
<dbReference type="OrthoDB" id="7827681at2759"/>
<evidence type="ECO:0000256" key="7">
    <source>
        <dbReference type="ARBA" id="ARBA00023114"/>
    </source>
</evidence>
<comment type="subcellular location">
    <subcellularLocation>
        <location evidence="1">Membrane</location>
    </subcellularLocation>
</comment>
<dbReference type="FunFam" id="2.40.160.10:FF:000003">
    <property type="entry name" value="Outer mitochondrial membrane protein porin"/>
    <property type="match status" value="1"/>
</dbReference>
<dbReference type="PROSITE" id="PS00558">
    <property type="entry name" value="EUKARYOTIC_PORIN"/>
    <property type="match status" value="1"/>
</dbReference>
<keyword evidence="8" id="KW-0472">Membrane</keyword>
<evidence type="ECO:0000256" key="8">
    <source>
        <dbReference type="ARBA" id="ARBA00023136"/>
    </source>
</evidence>
<dbReference type="eggNOG" id="KOG3126">
    <property type="taxonomic scope" value="Eukaryota"/>
</dbReference>
<evidence type="ECO:0000256" key="6">
    <source>
        <dbReference type="ARBA" id="ARBA00023065"/>
    </source>
</evidence>
<evidence type="ECO:0000256" key="3">
    <source>
        <dbReference type="ARBA" id="ARBA00022448"/>
    </source>
</evidence>
<dbReference type="PANTHER" id="PTHR11743">
    <property type="entry name" value="VOLTAGE-DEPENDENT ANION-SELECTIVE CHANNEL"/>
    <property type="match status" value="1"/>
</dbReference>
<evidence type="ECO:0000256" key="4">
    <source>
        <dbReference type="ARBA" id="ARBA00022452"/>
    </source>
</evidence>
<dbReference type="GO" id="GO:0015288">
    <property type="term" value="F:porin activity"/>
    <property type="evidence" value="ECO:0007669"/>
    <property type="project" value="UniProtKB-KW"/>
</dbReference>
<gene>
    <name evidence="9" type="ORF">SELMODRAFT_143103</name>
</gene>
<name>D8R0W2_SELML</name>
<evidence type="ECO:0000313" key="10">
    <source>
        <dbReference type="Proteomes" id="UP000001514"/>
    </source>
</evidence>
<proteinExistence type="inferred from homology"/>
<keyword evidence="6" id="KW-0406">Ion transport</keyword>
<dbReference type="Gramene" id="EFJ33798">
    <property type="protein sequence ID" value="EFJ33798"/>
    <property type="gene ID" value="SELMODRAFT_143103"/>
</dbReference>
<dbReference type="InterPro" id="IPR001925">
    <property type="entry name" value="Porin_Euk"/>
</dbReference>
<dbReference type="OMA" id="CHTVNAN"/>
<dbReference type="GO" id="GO:0008308">
    <property type="term" value="F:voltage-gated monoatomic anion channel activity"/>
    <property type="evidence" value="ECO:0000318"/>
    <property type="project" value="GO_Central"/>
</dbReference>
<dbReference type="KEGG" id="smo:SELMODRAFT_143103"/>
<dbReference type="GO" id="GO:0005741">
    <property type="term" value="C:mitochondrial outer membrane"/>
    <property type="evidence" value="ECO:0000318"/>
    <property type="project" value="GO_Central"/>
</dbReference>
<accession>D8R0W2</accession>
<comment type="similarity">
    <text evidence="2">Belongs to the eukaryotic mitochondrial porin (TC 1.B.8.1) family.</text>
</comment>
<dbReference type="GO" id="GO:0046930">
    <property type="term" value="C:pore complex"/>
    <property type="evidence" value="ECO:0007669"/>
    <property type="project" value="UniProtKB-KW"/>
</dbReference>
<dbReference type="FunCoup" id="D8R0W2">
    <property type="interactions" value="3540"/>
</dbReference>
<evidence type="ECO:0000256" key="1">
    <source>
        <dbReference type="ARBA" id="ARBA00004370"/>
    </source>
</evidence>
<dbReference type="Pfam" id="PF01459">
    <property type="entry name" value="Porin_3"/>
    <property type="match status" value="1"/>
</dbReference>